<accession>A0A6P8ZKE4</accession>
<dbReference type="Gene3D" id="2.60.120.650">
    <property type="entry name" value="Cupin"/>
    <property type="match status" value="1"/>
</dbReference>
<keyword evidence="1" id="KW-0472">Membrane</keyword>
<dbReference type="RefSeq" id="XP_034236959.1">
    <property type="nucleotide sequence ID" value="XM_034381068.1"/>
</dbReference>
<dbReference type="OrthoDB" id="10059103at2759"/>
<evidence type="ECO:0000313" key="3">
    <source>
        <dbReference type="RefSeq" id="XP_034236959.1"/>
    </source>
</evidence>
<evidence type="ECO:0000313" key="2">
    <source>
        <dbReference type="Proteomes" id="UP000515158"/>
    </source>
</evidence>
<dbReference type="Proteomes" id="UP000515158">
    <property type="component" value="Unplaced"/>
</dbReference>
<dbReference type="KEGG" id="tpal:117642655"/>
<keyword evidence="1" id="KW-0812">Transmembrane</keyword>
<feature type="transmembrane region" description="Helical" evidence="1">
    <location>
        <begin position="72"/>
        <end position="90"/>
    </location>
</feature>
<dbReference type="InterPro" id="IPR038757">
    <property type="entry name" value="BRAP"/>
</dbReference>
<proteinExistence type="predicted"/>
<dbReference type="GeneID" id="117642655"/>
<gene>
    <name evidence="3" type="primary">LOC117642655</name>
</gene>
<dbReference type="PANTHER" id="PTHR35259">
    <property type="entry name" value="BOMBESIN RECEPTOR-ACTIVATED PROTEIN C6ORF89"/>
    <property type="match status" value="1"/>
</dbReference>
<dbReference type="PANTHER" id="PTHR35259:SF2">
    <property type="match status" value="1"/>
</dbReference>
<reference evidence="3" key="1">
    <citation type="submission" date="2025-08" db="UniProtKB">
        <authorList>
            <consortium name="RefSeq"/>
        </authorList>
    </citation>
    <scope>IDENTIFICATION</scope>
    <source>
        <tissue evidence="3">Total insect</tissue>
    </source>
</reference>
<keyword evidence="2" id="KW-1185">Reference proteome</keyword>
<organism evidence="3">
    <name type="scientific">Thrips palmi</name>
    <name type="common">Melon thrips</name>
    <dbReference type="NCBI Taxonomy" id="161013"/>
    <lineage>
        <taxon>Eukaryota</taxon>
        <taxon>Metazoa</taxon>
        <taxon>Ecdysozoa</taxon>
        <taxon>Arthropoda</taxon>
        <taxon>Hexapoda</taxon>
        <taxon>Insecta</taxon>
        <taxon>Pterygota</taxon>
        <taxon>Neoptera</taxon>
        <taxon>Paraneoptera</taxon>
        <taxon>Thysanoptera</taxon>
        <taxon>Terebrantia</taxon>
        <taxon>Thripoidea</taxon>
        <taxon>Thripidae</taxon>
        <taxon>Thrips</taxon>
    </lineage>
</organism>
<keyword evidence="1" id="KW-1133">Transmembrane helix</keyword>
<sequence length="363" mass="40992">MAGEKASRRRGTQGSLHRDMAYDDKLRALNEELLSFHQYCQQAGFTAEEMEVICAPLVDAVRAARLRSTAKTTALVLVAVGVIALLAGTVSTSPSLHLTALGRLVMIKVLPFWDWTSIFYESCLVANPFFGPPPFAEEDCIACESLERVDRLAGVSYDHLLDNYLSRDAPAIVVDAMESWPVMATDHFYFDNITQIYLEDDKLLDTVPCILTSNLRTGSSDLHSFLKRIRNPSVEKWFVHWQNCDIHAVKALRRMYQRPYFLSNSVSPAHFNWVLMSSNYNTSVYKKVEPDSGLIMLAQLRGSTAFRLTPHKTCNSSCSQLLGNLHEGEMLVFTNFIWSFEYFPGRNLDNVAILTETVWGENL</sequence>
<dbReference type="AlphaFoldDB" id="A0A6P8ZKE4"/>
<protein>
    <submittedName>
        <fullName evidence="3">Uncharacterized protein LOC117642655</fullName>
    </submittedName>
</protein>
<evidence type="ECO:0000256" key="1">
    <source>
        <dbReference type="SAM" id="Phobius"/>
    </source>
</evidence>
<dbReference type="InParanoid" id="A0A6P8ZKE4"/>
<name>A0A6P8ZKE4_THRPL</name>